<reference evidence="1 2" key="1">
    <citation type="submission" date="2018-05" db="EMBL/GenBank/DDBJ databases">
        <title>Leucothrix arctica sp. nov., isolated from Arctic seawater.</title>
        <authorList>
            <person name="Choi A."/>
            <person name="Baek K."/>
        </authorList>
    </citation>
    <scope>NUCLEOTIDE SEQUENCE [LARGE SCALE GENOMIC DNA]</scope>
    <source>
        <strain evidence="1 2">IMCC9719</strain>
    </source>
</reference>
<dbReference type="OrthoDB" id="5624341at2"/>
<evidence type="ECO:0008006" key="3">
    <source>
        <dbReference type="Google" id="ProtNLM"/>
    </source>
</evidence>
<evidence type="ECO:0000313" key="1">
    <source>
        <dbReference type="EMBL" id="PWQ97585.1"/>
    </source>
</evidence>
<gene>
    <name evidence="1" type="ORF">DKT75_06610</name>
</gene>
<keyword evidence="2" id="KW-1185">Reference proteome</keyword>
<evidence type="ECO:0000313" key="2">
    <source>
        <dbReference type="Proteomes" id="UP000245506"/>
    </source>
</evidence>
<proteinExistence type="predicted"/>
<organism evidence="1 2">
    <name type="scientific">Leucothrix arctica</name>
    <dbReference type="NCBI Taxonomy" id="1481894"/>
    <lineage>
        <taxon>Bacteria</taxon>
        <taxon>Pseudomonadati</taxon>
        <taxon>Pseudomonadota</taxon>
        <taxon>Gammaproteobacteria</taxon>
        <taxon>Thiotrichales</taxon>
        <taxon>Thiotrichaceae</taxon>
        <taxon>Leucothrix</taxon>
    </lineage>
</organism>
<dbReference type="AlphaFoldDB" id="A0A317CG91"/>
<name>A0A317CG91_9GAMM</name>
<dbReference type="Gene3D" id="1.10.150.20">
    <property type="entry name" value="5' to 3' exonuclease, C-terminal subdomain"/>
    <property type="match status" value="2"/>
</dbReference>
<protein>
    <recommendedName>
        <fullName evidence="3">DUF4332 domain-containing protein</fullName>
    </recommendedName>
</protein>
<sequence>MQMLILQVILWLLFALLAGLAIGWLVRPYFCRDCVTDGAPSDSTSAPTVTPMTNTSEKNVIHDDIDSSLTTASTAAVTAVATAVATKLVSNNADSPSDDLTDSLDITARDASYSDSEVDNELDFDADTKVLIGELDLNDTELDIEINLDNPDLLADLEMGMEAGTGVDDAELAVETVTNSNIEAVTKSDLDEAVEAELDVETVKPESNSDNGAAITAAASLGAVAASSVLVGKNASSTKDATRSTPSANIKAGTATIKAAPKDKGPDDLTRINGIGKPIETILHDTDIHTFQQIADFTPENISDYKENITWPGAVNISEWVEQAKVIVGEGQVIITDEMKPALLTEPRAGSKRGDDLKRVKGIGKVLERRLKELGIYHYGQIADLTDDQVLWISDYITFPEGRIQAEAWVAQAKALAEGEDTEYSNRFDSGDTPYK</sequence>
<accession>A0A317CG91</accession>
<comment type="caution">
    <text evidence="1">The sequence shown here is derived from an EMBL/GenBank/DDBJ whole genome shotgun (WGS) entry which is preliminary data.</text>
</comment>
<dbReference type="EMBL" id="QGKL01000019">
    <property type="protein sequence ID" value="PWQ97585.1"/>
    <property type="molecule type" value="Genomic_DNA"/>
</dbReference>
<dbReference type="Proteomes" id="UP000245506">
    <property type="component" value="Unassembled WGS sequence"/>
</dbReference>
<dbReference type="RefSeq" id="WP_109822627.1">
    <property type="nucleotide sequence ID" value="NZ_QGKL01000019.1"/>
</dbReference>